<feature type="transmembrane region" description="Helical" evidence="15">
    <location>
        <begin position="185"/>
        <end position="205"/>
    </location>
</feature>
<evidence type="ECO:0000256" key="11">
    <source>
        <dbReference type="ARBA" id="ARBA00023128"/>
    </source>
</evidence>
<evidence type="ECO:0000256" key="5">
    <source>
        <dbReference type="ARBA" id="ARBA00022673"/>
    </source>
</evidence>
<keyword evidence="18" id="KW-1185">Reference proteome</keyword>
<dbReference type="EMBL" id="JAKOGI010000664">
    <property type="protein sequence ID" value="KAJ8431758.1"/>
    <property type="molecule type" value="Genomic_DNA"/>
</dbReference>
<evidence type="ECO:0000313" key="17">
    <source>
        <dbReference type="EMBL" id="KAJ8431758.1"/>
    </source>
</evidence>
<feature type="domain" description="Calcium uniporter protein C-terminal" evidence="16">
    <location>
        <begin position="113"/>
        <end position="271"/>
    </location>
</feature>
<evidence type="ECO:0000256" key="6">
    <source>
        <dbReference type="ARBA" id="ARBA00022692"/>
    </source>
</evidence>
<evidence type="ECO:0000256" key="14">
    <source>
        <dbReference type="ARBA" id="ARBA00036634"/>
    </source>
</evidence>
<dbReference type="GO" id="GO:0036444">
    <property type="term" value="P:calcium import into the mitochondrion"/>
    <property type="evidence" value="ECO:0007669"/>
    <property type="project" value="UniProtKB-ARBA"/>
</dbReference>
<dbReference type="Pfam" id="PF04678">
    <property type="entry name" value="MCU"/>
    <property type="match status" value="1"/>
</dbReference>
<name>A0A9Q1Q7H5_9CARY</name>
<dbReference type="InterPro" id="IPR006769">
    <property type="entry name" value="MCU_C"/>
</dbReference>
<evidence type="ECO:0000256" key="3">
    <source>
        <dbReference type="ARBA" id="ARBA00022448"/>
    </source>
</evidence>
<keyword evidence="4" id="KW-0109">Calcium transport</keyword>
<evidence type="ECO:0000256" key="2">
    <source>
        <dbReference type="ARBA" id="ARBA00005653"/>
    </source>
</evidence>
<evidence type="ECO:0000256" key="7">
    <source>
        <dbReference type="ARBA" id="ARBA00022792"/>
    </source>
</evidence>
<comment type="caution">
    <text evidence="17">The sequence shown here is derived from an EMBL/GenBank/DDBJ whole genome shotgun (WGS) entry which is preliminary data.</text>
</comment>
<dbReference type="PANTHER" id="PTHR13462:SF10">
    <property type="entry name" value="CALCIUM UNIPORTER PROTEIN, MITOCHONDRIAL"/>
    <property type="match status" value="1"/>
</dbReference>
<proteinExistence type="inferred from homology"/>
<keyword evidence="10" id="KW-0406">Ion transport</keyword>
<evidence type="ECO:0000256" key="4">
    <source>
        <dbReference type="ARBA" id="ARBA00022568"/>
    </source>
</evidence>
<evidence type="ECO:0000256" key="9">
    <source>
        <dbReference type="ARBA" id="ARBA00022989"/>
    </source>
</evidence>
<organism evidence="17 18">
    <name type="scientific">Carnegiea gigantea</name>
    <dbReference type="NCBI Taxonomy" id="171969"/>
    <lineage>
        <taxon>Eukaryota</taxon>
        <taxon>Viridiplantae</taxon>
        <taxon>Streptophyta</taxon>
        <taxon>Embryophyta</taxon>
        <taxon>Tracheophyta</taxon>
        <taxon>Spermatophyta</taxon>
        <taxon>Magnoliopsida</taxon>
        <taxon>eudicotyledons</taxon>
        <taxon>Gunneridae</taxon>
        <taxon>Pentapetalae</taxon>
        <taxon>Caryophyllales</taxon>
        <taxon>Cactineae</taxon>
        <taxon>Cactaceae</taxon>
        <taxon>Cactoideae</taxon>
        <taxon>Echinocereeae</taxon>
        <taxon>Carnegiea</taxon>
    </lineage>
</organism>
<evidence type="ECO:0000256" key="1">
    <source>
        <dbReference type="ARBA" id="ARBA00004448"/>
    </source>
</evidence>
<keyword evidence="6 15" id="KW-0812">Transmembrane</keyword>
<evidence type="ECO:0000256" key="13">
    <source>
        <dbReference type="ARBA" id="ARBA00023303"/>
    </source>
</evidence>
<keyword evidence="8" id="KW-0106">Calcium</keyword>
<feature type="transmembrane region" description="Helical" evidence="15">
    <location>
        <begin position="217"/>
        <end position="235"/>
    </location>
</feature>
<keyword evidence="3" id="KW-0813">Transport</keyword>
<comment type="similarity">
    <text evidence="2">Belongs to the MCU (TC 1.A.77) family.</text>
</comment>
<accession>A0A9Q1Q7H5</accession>
<evidence type="ECO:0000313" key="18">
    <source>
        <dbReference type="Proteomes" id="UP001153076"/>
    </source>
</evidence>
<keyword evidence="13" id="KW-0407">Ion channel</keyword>
<evidence type="ECO:0000259" key="16">
    <source>
        <dbReference type="Pfam" id="PF04678"/>
    </source>
</evidence>
<evidence type="ECO:0000256" key="8">
    <source>
        <dbReference type="ARBA" id="ARBA00022837"/>
    </source>
</evidence>
<comment type="catalytic activity">
    <reaction evidence="14">
        <text>Ca(2+)(in) = Ca(2+)(out)</text>
        <dbReference type="Rhea" id="RHEA:29671"/>
        <dbReference type="ChEBI" id="CHEBI:29108"/>
    </reaction>
</comment>
<protein>
    <recommendedName>
        <fullName evidence="16">Calcium uniporter protein C-terminal domain-containing protein</fullName>
    </recommendedName>
</protein>
<evidence type="ECO:0000256" key="12">
    <source>
        <dbReference type="ARBA" id="ARBA00023136"/>
    </source>
</evidence>
<dbReference type="GO" id="GO:0051560">
    <property type="term" value="P:mitochondrial calcium ion homeostasis"/>
    <property type="evidence" value="ECO:0007669"/>
    <property type="project" value="InterPro"/>
</dbReference>
<gene>
    <name evidence="17" type="ORF">Cgig2_028975</name>
</gene>
<dbReference type="GO" id="GO:1990246">
    <property type="term" value="C:uniplex complex"/>
    <property type="evidence" value="ECO:0007669"/>
    <property type="project" value="TreeGrafter"/>
</dbReference>
<keyword evidence="11" id="KW-0496">Mitochondrion</keyword>
<dbReference type="GO" id="GO:0005262">
    <property type="term" value="F:calcium channel activity"/>
    <property type="evidence" value="ECO:0007669"/>
    <property type="project" value="UniProtKB-KW"/>
</dbReference>
<keyword evidence="12 15" id="KW-0472">Membrane</keyword>
<evidence type="ECO:0000256" key="15">
    <source>
        <dbReference type="SAM" id="Phobius"/>
    </source>
</evidence>
<comment type="subcellular location">
    <subcellularLocation>
        <location evidence="1">Mitochondrion inner membrane</location>
        <topology evidence="1">Multi-pass membrane protein</topology>
    </subcellularLocation>
</comment>
<dbReference type="GO" id="GO:0015292">
    <property type="term" value="F:uniporter activity"/>
    <property type="evidence" value="ECO:0007669"/>
    <property type="project" value="TreeGrafter"/>
</dbReference>
<sequence>MWRSYMGRSLTMAVRRGTTARRNLSPVFSPPVTRPLPAVMRWFSSEESATLVAPPTTTKGDAVAISLAEVKKLMRLVNVEALKTKLGEEGKEVMRYPELLKICESMGVARSVDEAAAFARVLDEAGVVLLFRDKVYLHPDKVVDLVRRSVPLALAPDDDPRKEELKMLQERKEQIDKQAHKQVRLILWSGLGVFIMQVGLFFRLTFWDFSWDVMEPIAFFTTATGLVIGYAYFMFTSKDPSYQDLMKTLFLSRQRKLINKYNFDINRFKELREKCQFPLDRKINENMRSSSGINKATYE</sequence>
<dbReference type="OrthoDB" id="278338at2759"/>
<keyword evidence="5" id="KW-0107">Calcium channel</keyword>
<dbReference type="InterPro" id="IPR039055">
    <property type="entry name" value="MCU_fam"/>
</dbReference>
<dbReference type="AlphaFoldDB" id="A0A9Q1Q7H5"/>
<dbReference type="PANTHER" id="PTHR13462">
    <property type="entry name" value="CALCIUM UNIPORTER PROTEIN, MITOCHONDRIAL"/>
    <property type="match status" value="1"/>
</dbReference>
<dbReference type="Proteomes" id="UP001153076">
    <property type="component" value="Unassembled WGS sequence"/>
</dbReference>
<evidence type="ECO:0000256" key="10">
    <source>
        <dbReference type="ARBA" id="ARBA00023065"/>
    </source>
</evidence>
<keyword evidence="7" id="KW-0999">Mitochondrion inner membrane</keyword>
<keyword evidence="9 15" id="KW-1133">Transmembrane helix</keyword>
<reference evidence="17" key="1">
    <citation type="submission" date="2022-04" db="EMBL/GenBank/DDBJ databases">
        <title>Carnegiea gigantea Genome sequencing and assembly v2.</title>
        <authorList>
            <person name="Copetti D."/>
            <person name="Sanderson M.J."/>
            <person name="Burquez A."/>
            <person name="Wojciechowski M.F."/>
        </authorList>
    </citation>
    <scope>NUCLEOTIDE SEQUENCE</scope>
    <source>
        <strain evidence="17">SGP5-SGP5p</strain>
        <tissue evidence="17">Aerial part</tissue>
    </source>
</reference>